<evidence type="ECO:0000313" key="4">
    <source>
        <dbReference type="Proteomes" id="UP001358586"/>
    </source>
</evidence>
<dbReference type="SUPFAM" id="SSF57756">
    <property type="entry name" value="Retrovirus zinc finger-like domains"/>
    <property type="match status" value="1"/>
</dbReference>
<gene>
    <name evidence="3" type="ORF">PVK06_049314</name>
</gene>
<evidence type="ECO:0000259" key="2">
    <source>
        <dbReference type="Pfam" id="PF22936"/>
    </source>
</evidence>
<dbReference type="PANTHER" id="PTHR47592">
    <property type="entry name" value="PBF68 PROTEIN"/>
    <property type="match status" value="1"/>
</dbReference>
<evidence type="ECO:0000313" key="3">
    <source>
        <dbReference type="EMBL" id="KAK5773011.1"/>
    </source>
</evidence>
<dbReference type="Pfam" id="PF22936">
    <property type="entry name" value="Pol_BBD"/>
    <property type="match status" value="1"/>
</dbReference>
<proteinExistence type="predicted"/>
<name>A0ABR0MIC3_GOSAR</name>
<evidence type="ECO:0000256" key="1">
    <source>
        <dbReference type="SAM" id="MobiDB-lite"/>
    </source>
</evidence>
<dbReference type="PANTHER" id="PTHR47592:SF27">
    <property type="entry name" value="OS08G0421700 PROTEIN"/>
    <property type="match status" value="1"/>
</dbReference>
<accession>A0ABR0MIC3</accession>
<feature type="compositionally biased region" description="Polar residues" evidence="1">
    <location>
        <begin position="31"/>
        <end position="41"/>
    </location>
</feature>
<keyword evidence="4" id="KW-1185">Reference proteome</keyword>
<feature type="domain" description="Retrovirus-related Pol polyprotein from transposon TNT 1-94-like beta-barrel" evidence="2">
    <location>
        <begin position="124"/>
        <end position="203"/>
    </location>
</feature>
<protein>
    <recommendedName>
        <fullName evidence="2">Retrovirus-related Pol polyprotein from transposon TNT 1-94-like beta-barrel domain-containing protein</fullName>
    </recommendedName>
</protein>
<dbReference type="Proteomes" id="UP001358586">
    <property type="component" value="Chromosome 13"/>
</dbReference>
<organism evidence="3 4">
    <name type="scientific">Gossypium arboreum</name>
    <name type="common">Tree cotton</name>
    <name type="synonym">Gossypium nanking</name>
    <dbReference type="NCBI Taxonomy" id="29729"/>
    <lineage>
        <taxon>Eukaryota</taxon>
        <taxon>Viridiplantae</taxon>
        <taxon>Streptophyta</taxon>
        <taxon>Embryophyta</taxon>
        <taxon>Tracheophyta</taxon>
        <taxon>Spermatophyta</taxon>
        <taxon>Magnoliopsida</taxon>
        <taxon>eudicotyledons</taxon>
        <taxon>Gunneridae</taxon>
        <taxon>Pentapetalae</taxon>
        <taxon>rosids</taxon>
        <taxon>malvids</taxon>
        <taxon>Malvales</taxon>
        <taxon>Malvaceae</taxon>
        <taxon>Malvoideae</taxon>
        <taxon>Gossypium</taxon>
    </lineage>
</organism>
<dbReference type="InterPro" id="IPR036875">
    <property type="entry name" value="Znf_CCHC_sf"/>
</dbReference>
<feature type="region of interest" description="Disordered" evidence="1">
    <location>
        <begin position="1"/>
        <end position="46"/>
    </location>
</feature>
<dbReference type="EMBL" id="JARKNE010000013">
    <property type="protein sequence ID" value="KAK5773011.1"/>
    <property type="molecule type" value="Genomic_DNA"/>
</dbReference>
<dbReference type="InterPro" id="IPR054722">
    <property type="entry name" value="PolX-like_BBD"/>
</dbReference>
<comment type="caution">
    <text evidence="3">The sequence shown here is derived from an EMBL/GenBank/DDBJ whole genome shotgun (WGS) entry which is preliminary data.</text>
</comment>
<sequence length="253" mass="28496">MGQKGAVEGVLPAKHQENAKNNKKKFFKKNQNSTRESSANNKAGVKKGSYPPCQHCNRKGHPSYKYWRRPDAKCTKCNQMGHEAVICRNKNQQQSEEAKITDQEDEDQLFVATCFVGSESNESWLIDSGCTNHMTHDNELFRDLKPTNITKVKIGNGDYISVKGKGTVAIVSCTGTRHIQDVFFVPNIDQNLLSVGQLIEKGFKVIFKNEYCLIKDAANQDIFKIKMKGKSFSLNPLEEEQSAFSLKEDVTQI</sequence>
<reference evidence="3 4" key="1">
    <citation type="submission" date="2023-03" db="EMBL/GenBank/DDBJ databases">
        <title>WGS of Gossypium arboreum.</title>
        <authorList>
            <person name="Yu D."/>
        </authorList>
    </citation>
    <scope>NUCLEOTIDE SEQUENCE [LARGE SCALE GENOMIC DNA]</scope>
    <source>
        <tissue evidence="3">Leaf</tissue>
    </source>
</reference>